<name>A0A4Y2LH62_ARAVE</name>
<reference evidence="1 2" key="1">
    <citation type="journal article" date="2019" name="Sci. Rep.">
        <title>Orb-weaving spider Araneus ventricosus genome elucidates the spidroin gene catalogue.</title>
        <authorList>
            <person name="Kono N."/>
            <person name="Nakamura H."/>
            <person name="Ohtoshi R."/>
            <person name="Moran D.A.P."/>
            <person name="Shinohara A."/>
            <person name="Yoshida Y."/>
            <person name="Fujiwara M."/>
            <person name="Mori M."/>
            <person name="Tomita M."/>
            <person name="Arakawa K."/>
        </authorList>
    </citation>
    <scope>NUCLEOTIDE SEQUENCE [LARGE SCALE GENOMIC DNA]</scope>
</reference>
<protein>
    <submittedName>
        <fullName evidence="1">Uncharacterized protein</fullName>
    </submittedName>
</protein>
<dbReference type="OrthoDB" id="6515318at2759"/>
<comment type="caution">
    <text evidence="1">The sequence shown here is derived from an EMBL/GenBank/DDBJ whole genome shotgun (WGS) entry which is preliminary data.</text>
</comment>
<dbReference type="AlphaFoldDB" id="A0A4Y2LH62"/>
<accession>A0A4Y2LH62</accession>
<organism evidence="1 2">
    <name type="scientific">Araneus ventricosus</name>
    <name type="common">Orbweaver spider</name>
    <name type="synonym">Epeira ventricosa</name>
    <dbReference type="NCBI Taxonomy" id="182803"/>
    <lineage>
        <taxon>Eukaryota</taxon>
        <taxon>Metazoa</taxon>
        <taxon>Ecdysozoa</taxon>
        <taxon>Arthropoda</taxon>
        <taxon>Chelicerata</taxon>
        <taxon>Arachnida</taxon>
        <taxon>Araneae</taxon>
        <taxon>Araneomorphae</taxon>
        <taxon>Entelegynae</taxon>
        <taxon>Araneoidea</taxon>
        <taxon>Araneidae</taxon>
        <taxon>Araneus</taxon>
    </lineage>
</organism>
<dbReference type="Proteomes" id="UP000499080">
    <property type="component" value="Unassembled WGS sequence"/>
</dbReference>
<evidence type="ECO:0000313" key="2">
    <source>
        <dbReference type="Proteomes" id="UP000499080"/>
    </source>
</evidence>
<evidence type="ECO:0000313" key="1">
    <source>
        <dbReference type="EMBL" id="GBN13283.1"/>
    </source>
</evidence>
<dbReference type="EMBL" id="BGPR01005767">
    <property type="protein sequence ID" value="GBN13283.1"/>
    <property type="molecule type" value="Genomic_DNA"/>
</dbReference>
<keyword evidence="2" id="KW-1185">Reference proteome</keyword>
<sequence length="94" mass="10763">MKATRAGIPTYIPSPRNYTKSLLQKESIIRREKEWDNLETGRSVHNVLPKVKTTPTPWQSPEIMDAYVLVIESKLWDLRIAGSMPCSTEYPSCI</sequence>
<proteinExistence type="predicted"/>
<gene>
    <name evidence="1" type="ORF">AVEN_169437_1</name>
</gene>